<dbReference type="Gene3D" id="3.40.50.12780">
    <property type="entry name" value="N-terminal domain of ligase-like"/>
    <property type="match status" value="1"/>
</dbReference>
<protein>
    <recommendedName>
        <fullName evidence="2">AMP-dependent synthetase/ligase domain-containing protein</fullName>
    </recommendedName>
</protein>
<evidence type="ECO:0000313" key="1">
    <source>
        <dbReference type="EMBL" id="SVE12890.1"/>
    </source>
</evidence>
<sequence length="108" mass="11864">MLIKVGDFGEIINGETGEVWDKEKLAYEIKNRTDYLLNKGVNEKSKLIIAHGGTAAFFSDLFSAWNIGAVVACVNPGLKPFEMNNIIDFLGPDAILISGQINTEYKTP</sequence>
<dbReference type="AlphaFoldDB" id="A0A383AZC7"/>
<reference evidence="1" key="1">
    <citation type="submission" date="2018-05" db="EMBL/GenBank/DDBJ databases">
        <authorList>
            <person name="Lanie J.A."/>
            <person name="Ng W.-L."/>
            <person name="Kazmierczak K.M."/>
            <person name="Andrzejewski T.M."/>
            <person name="Davidsen T.M."/>
            <person name="Wayne K.J."/>
            <person name="Tettelin H."/>
            <person name="Glass J.I."/>
            <person name="Rusch D."/>
            <person name="Podicherti R."/>
            <person name="Tsui H.-C.T."/>
            <person name="Winkler M.E."/>
        </authorList>
    </citation>
    <scope>NUCLEOTIDE SEQUENCE</scope>
</reference>
<accession>A0A383AZC7</accession>
<proteinExistence type="predicted"/>
<gene>
    <name evidence="1" type="ORF">METZ01_LOCUS465744</name>
</gene>
<dbReference type="EMBL" id="UINC01196050">
    <property type="protein sequence ID" value="SVE12890.1"/>
    <property type="molecule type" value="Genomic_DNA"/>
</dbReference>
<dbReference type="InterPro" id="IPR042099">
    <property type="entry name" value="ANL_N_sf"/>
</dbReference>
<dbReference type="SUPFAM" id="SSF56801">
    <property type="entry name" value="Acetyl-CoA synthetase-like"/>
    <property type="match status" value="1"/>
</dbReference>
<name>A0A383AZC7_9ZZZZ</name>
<organism evidence="1">
    <name type="scientific">marine metagenome</name>
    <dbReference type="NCBI Taxonomy" id="408172"/>
    <lineage>
        <taxon>unclassified sequences</taxon>
        <taxon>metagenomes</taxon>
        <taxon>ecological metagenomes</taxon>
    </lineage>
</organism>
<evidence type="ECO:0008006" key="2">
    <source>
        <dbReference type="Google" id="ProtNLM"/>
    </source>
</evidence>
<feature type="non-terminal residue" evidence="1">
    <location>
        <position position="108"/>
    </location>
</feature>